<keyword evidence="7" id="KW-1185">Reference proteome</keyword>
<comment type="subcellular location">
    <subcellularLocation>
        <location evidence="1">Plastid</location>
        <location evidence="1">Chloroplast</location>
    </subcellularLocation>
</comment>
<dbReference type="HAMAP" id="MF_00532_B">
    <property type="entry name" value="Ribosomal_uS9_B"/>
    <property type="match status" value="1"/>
</dbReference>
<sequence length="605" mass="68484">MTAHISASLAVRVGVKTSFVTHRLTFRQIHLQRSSASKKAPVRLFSTEQPNNASARTRSNVDALSDPLEPFTWPQLVEFFRHPDQNNHFVPSNHPKLELFRRSHAVQSTYLKHQSKLKREWKSAYDYLCVKKFGEEFGFTQTPTAGDESKYESTPSLERASHYAIQNRLRYLSLVPNDFPYDICSEINHYCLWKIGGASVSEGILQEEMKWAITELSKCSQNDFVGSSLIINSDKVQHYATKHQFSHDDHGIVDYLYWVNPPHLQSMPALAHAHILVLRGDNGDTINLDTGQCILKDEDTSLLLHHLTDPTSTMAAAIRGSLAAARAASRITSLYGVRNFCSVGRDATITGSISLCRHQPSSSGAPLSITSRKLSSRQDRKDAFRIHAVSLYQGDYTDHDDEEEAKWEDKEPMPDAKALADPKEFRKMDEEEESTWWLYDGTEESRDALATMRLKEAQKQRWIENASPPVRVSEIDERGRAYGRGSRKTAQARVWIQPGTGEIVVNRKDFVSYFPRETDREHILGPFVASQTCGAFDVVAAVKGGGLSGQAGAIRLGLARALEKYNPDYRPPMKRHGFMTRDPRMVERKKVGRVKARKSPQWVRR</sequence>
<proteinExistence type="inferred from homology"/>
<keyword evidence="4 5" id="KW-0687">Ribonucleoprotein</keyword>
<dbReference type="PROSITE" id="PS00360">
    <property type="entry name" value="RIBOSOMAL_S9"/>
    <property type="match status" value="1"/>
</dbReference>
<dbReference type="EMBL" id="JALLPJ020001030">
    <property type="protein sequence ID" value="KAL3777711.1"/>
    <property type="molecule type" value="Genomic_DNA"/>
</dbReference>
<dbReference type="Gene3D" id="3.30.230.10">
    <property type="match status" value="1"/>
</dbReference>
<evidence type="ECO:0000256" key="4">
    <source>
        <dbReference type="ARBA" id="ARBA00023274"/>
    </source>
</evidence>
<dbReference type="PANTHER" id="PTHR21569:SF1">
    <property type="entry name" value="SMALL RIBOSOMAL SUBUNIT PROTEIN US9M"/>
    <property type="match status" value="1"/>
</dbReference>
<name>A0ABD3NSU0_9STRA</name>
<evidence type="ECO:0000256" key="2">
    <source>
        <dbReference type="ARBA" id="ARBA00005251"/>
    </source>
</evidence>
<comment type="caution">
    <text evidence="6">The sequence shown here is derived from an EMBL/GenBank/DDBJ whole genome shotgun (WGS) entry which is preliminary data.</text>
</comment>
<organism evidence="6 7">
    <name type="scientific">Cyclotella atomus</name>
    <dbReference type="NCBI Taxonomy" id="382360"/>
    <lineage>
        <taxon>Eukaryota</taxon>
        <taxon>Sar</taxon>
        <taxon>Stramenopiles</taxon>
        <taxon>Ochrophyta</taxon>
        <taxon>Bacillariophyta</taxon>
        <taxon>Coscinodiscophyceae</taxon>
        <taxon>Thalassiosirophycidae</taxon>
        <taxon>Stephanodiscales</taxon>
        <taxon>Stephanodiscaceae</taxon>
        <taxon>Cyclotella</taxon>
    </lineage>
</organism>
<accession>A0ABD3NSU0</accession>
<dbReference type="GO" id="GO:0015935">
    <property type="term" value="C:small ribosomal subunit"/>
    <property type="evidence" value="ECO:0007669"/>
    <property type="project" value="UniProtKB-ARBA"/>
</dbReference>
<comment type="similarity">
    <text evidence="2 5">Belongs to the universal ribosomal protein uS9 family.</text>
</comment>
<dbReference type="NCBIfam" id="NF001099">
    <property type="entry name" value="PRK00132.1"/>
    <property type="match status" value="1"/>
</dbReference>
<protein>
    <recommendedName>
        <fullName evidence="8">Ribosomal protein S9</fullName>
    </recommendedName>
</protein>
<dbReference type="InterPro" id="IPR000754">
    <property type="entry name" value="Ribosomal_uS9"/>
</dbReference>
<reference evidence="6 7" key="1">
    <citation type="submission" date="2024-10" db="EMBL/GenBank/DDBJ databases">
        <title>Updated reference genomes for cyclostephanoid diatoms.</title>
        <authorList>
            <person name="Roberts W.R."/>
            <person name="Alverson A.J."/>
        </authorList>
    </citation>
    <scope>NUCLEOTIDE SEQUENCE [LARGE SCALE GENOMIC DNA]</scope>
    <source>
        <strain evidence="6 7">AJA010-31</strain>
    </source>
</reference>
<dbReference type="InterPro" id="IPR020574">
    <property type="entry name" value="Ribosomal_uS9_CS"/>
</dbReference>
<gene>
    <name evidence="6" type="ORF">ACHAWO_005623</name>
</gene>
<evidence type="ECO:0000313" key="7">
    <source>
        <dbReference type="Proteomes" id="UP001530400"/>
    </source>
</evidence>
<evidence type="ECO:0000256" key="1">
    <source>
        <dbReference type="ARBA" id="ARBA00004229"/>
    </source>
</evidence>
<dbReference type="AlphaFoldDB" id="A0ABD3NSU0"/>
<dbReference type="SUPFAM" id="SSF54211">
    <property type="entry name" value="Ribosomal protein S5 domain 2-like"/>
    <property type="match status" value="1"/>
</dbReference>
<dbReference type="Pfam" id="PF12239">
    <property type="entry name" value="DUF3605"/>
    <property type="match status" value="1"/>
</dbReference>
<dbReference type="InterPro" id="IPR023035">
    <property type="entry name" value="Ribosomal_uS9_bac/plastid"/>
</dbReference>
<evidence type="ECO:0000256" key="3">
    <source>
        <dbReference type="ARBA" id="ARBA00022980"/>
    </source>
</evidence>
<dbReference type="GO" id="GO:0009507">
    <property type="term" value="C:chloroplast"/>
    <property type="evidence" value="ECO:0007669"/>
    <property type="project" value="UniProtKB-SubCell"/>
</dbReference>
<evidence type="ECO:0000313" key="6">
    <source>
        <dbReference type="EMBL" id="KAL3777711.1"/>
    </source>
</evidence>
<dbReference type="Pfam" id="PF00380">
    <property type="entry name" value="Ribosomal_S9"/>
    <property type="match status" value="1"/>
</dbReference>
<dbReference type="PANTHER" id="PTHR21569">
    <property type="entry name" value="RIBOSOMAL PROTEIN S9"/>
    <property type="match status" value="1"/>
</dbReference>
<dbReference type="InterPro" id="IPR014721">
    <property type="entry name" value="Ribsml_uS5_D2-typ_fold_subgr"/>
</dbReference>
<evidence type="ECO:0008006" key="8">
    <source>
        <dbReference type="Google" id="ProtNLM"/>
    </source>
</evidence>
<dbReference type="InterPro" id="IPR022036">
    <property type="entry name" value="DUF3605"/>
</dbReference>
<dbReference type="InterPro" id="IPR020568">
    <property type="entry name" value="Ribosomal_Su5_D2-typ_SF"/>
</dbReference>
<dbReference type="FunFam" id="3.30.230.10:FF:000001">
    <property type="entry name" value="30S ribosomal protein S9"/>
    <property type="match status" value="1"/>
</dbReference>
<evidence type="ECO:0000256" key="5">
    <source>
        <dbReference type="RuleBase" id="RU003815"/>
    </source>
</evidence>
<dbReference type="Proteomes" id="UP001530400">
    <property type="component" value="Unassembled WGS sequence"/>
</dbReference>
<keyword evidence="3 5" id="KW-0689">Ribosomal protein</keyword>